<feature type="transmembrane region" description="Helical" evidence="12">
    <location>
        <begin position="12"/>
        <end position="32"/>
    </location>
</feature>
<dbReference type="GO" id="GO:0015031">
    <property type="term" value="P:protein transport"/>
    <property type="evidence" value="ECO:0007669"/>
    <property type="project" value="UniProtKB-KW"/>
</dbReference>
<comment type="similarity">
    <text evidence="12">Belongs to the OXA1/ALB3/YidC family. Type 2 subfamily.</text>
</comment>
<reference evidence="14 15" key="1">
    <citation type="submission" date="2019-07" db="EMBL/GenBank/DDBJ databases">
        <title>Whole genome shotgun sequence of Cerasibacillus quisquiliarum NBRC 102429.</title>
        <authorList>
            <person name="Hosoyama A."/>
            <person name="Uohara A."/>
            <person name="Ohji S."/>
            <person name="Ichikawa N."/>
        </authorList>
    </citation>
    <scope>NUCLEOTIDE SEQUENCE [LARGE SCALE GENOMIC DNA]</scope>
    <source>
        <strain evidence="14 15">NBRC 102429</strain>
    </source>
</reference>
<feature type="transmembrane region" description="Helical" evidence="12">
    <location>
        <begin position="215"/>
        <end position="233"/>
    </location>
</feature>
<dbReference type="PRINTS" id="PR00701">
    <property type="entry name" value="60KDINNERMP"/>
</dbReference>
<keyword evidence="5 12" id="KW-0732">Signal</keyword>
<dbReference type="InterPro" id="IPR023060">
    <property type="entry name" value="YidC/YidC1/YidC2_Firmicutes"/>
</dbReference>
<dbReference type="PANTHER" id="PTHR12428">
    <property type="entry name" value="OXA1"/>
    <property type="match status" value="1"/>
</dbReference>
<evidence type="ECO:0000256" key="1">
    <source>
        <dbReference type="ARBA" id="ARBA00004651"/>
    </source>
</evidence>
<dbReference type="RefSeq" id="WP_146938266.1">
    <property type="nucleotide sequence ID" value="NZ_BJXW01000025.1"/>
</dbReference>
<comment type="function">
    <text evidence="12">Required for the insertion and/or proper folding and/or complex formation of integral membrane proteins into the membrane. Involved in integration of membrane proteins that insert both dependently and independently of the Sec translocase complex, as well as at least some lipoproteins.</text>
</comment>
<dbReference type="InterPro" id="IPR001708">
    <property type="entry name" value="YidC/ALB3/OXA1/COX18"/>
</dbReference>
<dbReference type="InterPro" id="IPR028055">
    <property type="entry name" value="YidC/Oxa/ALB_C"/>
</dbReference>
<dbReference type="AlphaFoldDB" id="A0A511UZ13"/>
<keyword evidence="15" id="KW-1185">Reference proteome</keyword>
<evidence type="ECO:0000256" key="2">
    <source>
        <dbReference type="ARBA" id="ARBA00022448"/>
    </source>
</evidence>
<evidence type="ECO:0000259" key="13">
    <source>
        <dbReference type="Pfam" id="PF02096"/>
    </source>
</evidence>
<keyword evidence="7 12" id="KW-1133">Transmembrane helix</keyword>
<dbReference type="HAMAP" id="MF_01811">
    <property type="entry name" value="YidC_type2"/>
    <property type="match status" value="1"/>
</dbReference>
<feature type="transmembrane region" description="Helical" evidence="12">
    <location>
        <begin position="185"/>
        <end position="203"/>
    </location>
</feature>
<dbReference type="InterPro" id="IPR047196">
    <property type="entry name" value="YidC_ALB_C"/>
</dbReference>
<organism evidence="14 15">
    <name type="scientific">Cerasibacillus quisquiliarum</name>
    <dbReference type="NCBI Taxonomy" id="227865"/>
    <lineage>
        <taxon>Bacteria</taxon>
        <taxon>Bacillati</taxon>
        <taxon>Bacillota</taxon>
        <taxon>Bacilli</taxon>
        <taxon>Bacillales</taxon>
        <taxon>Bacillaceae</taxon>
        <taxon>Cerasibacillus</taxon>
    </lineage>
</organism>
<evidence type="ECO:0000313" key="15">
    <source>
        <dbReference type="Proteomes" id="UP000321491"/>
    </source>
</evidence>
<evidence type="ECO:0000256" key="8">
    <source>
        <dbReference type="ARBA" id="ARBA00023136"/>
    </source>
</evidence>
<keyword evidence="8 12" id="KW-0472">Membrane</keyword>
<evidence type="ECO:0000256" key="10">
    <source>
        <dbReference type="ARBA" id="ARBA00023186"/>
    </source>
</evidence>
<dbReference type="Proteomes" id="UP000321491">
    <property type="component" value="Unassembled WGS sequence"/>
</dbReference>
<keyword evidence="2 12" id="KW-0813">Transport</keyword>
<keyword evidence="4 12" id="KW-0812">Transmembrane</keyword>
<feature type="domain" description="Membrane insertase YidC/Oxa/ALB C-terminal" evidence="13">
    <location>
        <begin position="67"/>
        <end position="256"/>
    </location>
</feature>
<feature type="transmembrane region" description="Helical" evidence="12">
    <location>
        <begin position="142"/>
        <end position="165"/>
    </location>
</feature>
<keyword evidence="9" id="KW-0564">Palmitate</keyword>
<feature type="transmembrane region" description="Helical" evidence="12">
    <location>
        <begin position="67"/>
        <end position="87"/>
    </location>
</feature>
<evidence type="ECO:0000313" key="14">
    <source>
        <dbReference type="EMBL" id="GEN31885.1"/>
    </source>
</evidence>
<dbReference type="OrthoDB" id="9780552at2"/>
<dbReference type="PANTHER" id="PTHR12428:SF65">
    <property type="entry name" value="CYTOCHROME C OXIDASE ASSEMBLY PROTEIN COX18, MITOCHONDRIAL"/>
    <property type="match status" value="1"/>
</dbReference>
<dbReference type="NCBIfam" id="TIGR03592">
    <property type="entry name" value="yidC_oxa1_cterm"/>
    <property type="match status" value="1"/>
</dbReference>
<keyword evidence="6 12" id="KW-0653">Protein transport</keyword>
<proteinExistence type="inferred from homology"/>
<accession>A0A511UZ13</accession>
<evidence type="ECO:0000256" key="12">
    <source>
        <dbReference type="HAMAP-Rule" id="MF_01811"/>
    </source>
</evidence>
<sequence length="272" mass="31097">MEQSVFTSCKKYTFVIFVLLMTLLISGCSGHIDTPIDAQTTGWFNHYFVYPFSLLIKQLATWLNGSYGLSIIVITLTIRLILLPTMLKQTKSNLLMQDKMKVIKPELDALKEKYKDKQTREDQMQMQQDMMEIYQKHNFNPLSYVSGCLPLLIQTPVLIAFYYAIRRTPEIAAQSFLWFDLGQTDILLTAIAVTIYFIQSRVSLIGLDEQQRKQFAIMGILSPIMIGVISLNAPAALPLYWAVGGLFIIIQTLIFKRIFLQHKNEAETSIGH</sequence>
<evidence type="ECO:0000256" key="11">
    <source>
        <dbReference type="ARBA" id="ARBA00023288"/>
    </source>
</evidence>
<comment type="caution">
    <text evidence="14">The sequence shown here is derived from an EMBL/GenBank/DDBJ whole genome shotgun (WGS) entry which is preliminary data.</text>
</comment>
<keyword evidence="10 12" id="KW-0143">Chaperone</keyword>
<evidence type="ECO:0000256" key="4">
    <source>
        <dbReference type="ARBA" id="ARBA00022692"/>
    </source>
</evidence>
<evidence type="ECO:0000256" key="3">
    <source>
        <dbReference type="ARBA" id="ARBA00022475"/>
    </source>
</evidence>
<dbReference type="CDD" id="cd20070">
    <property type="entry name" value="5TM_YidC_Alb3"/>
    <property type="match status" value="1"/>
</dbReference>
<evidence type="ECO:0000256" key="6">
    <source>
        <dbReference type="ARBA" id="ARBA00022927"/>
    </source>
</evidence>
<keyword evidence="3 12" id="KW-1003">Cell membrane</keyword>
<evidence type="ECO:0000256" key="9">
    <source>
        <dbReference type="ARBA" id="ARBA00023139"/>
    </source>
</evidence>
<feature type="transmembrane region" description="Helical" evidence="12">
    <location>
        <begin position="239"/>
        <end position="255"/>
    </location>
</feature>
<dbReference type="GO" id="GO:0051205">
    <property type="term" value="P:protein insertion into membrane"/>
    <property type="evidence" value="ECO:0007669"/>
    <property type="project" value="TreeGrafter"/>
</dbReference>
<keyword evidence="11" id="KW-0449">Lipoprotein</keyword>
<dbReference type="Pfam" id="PF02096">
    <property type="entry name" value="60KD_IMP"/>
    <property type="match status" value="1"/>
</dbReference>
<gene>
    <name evidence="14" type="primary">yidC1</name>
    <name evidence="12" type="synonym">yidC</name>
    <name evidence="14" type="ORF">CQU01_21230</name>
</gene>
<dbReference type="EMBL" id="BJXW01000025">
    <property type="protein sequence ID" value="GEN31885.1"/>
    <property type="molecule type" value="Genomic_DNA"/>
</dbReference>
<name>A0A511UZ13_9BACI</name>
<evidence type="ECO:0000256" key="5">
    <source>
        <dbReference type="ARBA" id="ARBA00022729"/>
    </source>
</evidence>
<evidence type="ECO:0000256" key="7">
    <source>
        <dbReference type="ARBA" id="ARBA00022989"/>
    </source>
</evidence>
<dbReference type="GO" id="GO:0032977">
    <property type="term" value="F:membrane insertase activity"/>
    <property type="evidence" value="ECO:0007669"/>
    <property type="project" value="InterPro"/>
</dbReference>
<protein>
    <recommendedName>
        <fullName evidence="12">Membrane protein insertase YidC</fullName>
    </recommendedName>
    <alternativeName>
        <fullName evidence="12">Foldase YidC</fullName>
    </alternativeName>
    <alternativeName>
        <fullName evidence="12">Membrane integrase YidC</fullName>
    </alternativeName>
    <alternativeName>
        <fullName evidence="12">Membrane protein YidC</fullName>
    </alternativeName>
</protein>
<comment type="subcellular location">
    <subcellularLocation>
        <location evidence="1 12">Cell membrane</location>
        <topology evidence="1 12">Multi-pass membrane protein</topology>
    </subcellularLocation>
</comment>
<dbReference type="GO" id="GO:0005886">
    <property type="term" value="C:plasma membrane"/>
    <property type="evidence" value="ECO:0007669"/>
    <property type="project" value="UniProtKB-SubCell"/>
</dbReference>